<comment type="caution">
    <text evidence="3">The sequence shown here is derived from an EMBL/GenBank/DDBJ whole genome shotgun (WGS) entry which is preliminary data.</text>
</comment>
<dbReference type="Proteomes" id="UP000001396">
    <property type="component" value="Unassembled WGS sequence"/>
</dbReference>
<dbReference type="EMBL" id="ADBJ01000047">
    <property type="protein sequence ID" value="EFA76474.1"/>
    <property type="molecule type" value="Genomic_DNA"/>
</dbReference>
<proteinExistence type="predicted"/>
<feature type="region of interest" description="Disordered" evidence="2">
    <location>
        <begin position="418"/>
        <end position="439"/>
    </location>
</feature>
<keyword evidence="1" id="KW-0175">Coiled coil</keyword>
<protein>
    <submittedName>
        <fullName evidence="3">Uncharacterized protein</fullName>
    </submittedName>
</protein>
<sequence>MSSSSTTSTAESPSTSSEILAKLPQNIALIFAKEDDEYTIVDYITLMEYIFVTSAKSDISYLYTCLTKLYFQLLKANSNYNHEDENEQSNGSGINEVHLNAFKQLLLVLPKNGIALIDSSLQLSFARCYYLVLLLSCQSSDAEVVVDNGDHGQLSKYNQLLNETIEAIDEHVKNNVKEYLYGAHFFYQMAKNAAYFKLKSSSTTSSSSSDESSSSPPLESWFHSAVKIHRISYKIEHEEELEAFCEYLAQLQDDGDVDQQSAITMMLCASVLEISERCILNITQQTQQMQDVMRQVLLQLSMGSLFYKSDFETIFPKIRKALIFVAVRNDDLSQKQQSFEQFTQGLNMYTNYIQIEADNAKEFLDAKREELAKLEIDYNKVKDIISTSTTSTSTEKDNNNDNNQLVDNVDIKHFIETYHSKDDEDEDEKEENKKQENDNLSIENRIKEIHSKSKSEILERINVYQWVSNVFTDTNAVRHRYEG</sequence>
<evidence type="ECO:0000256" key="1">
    <source>
        <dbReference type="SAM" id="Coils"/>
    </source>
</evidence>
<evidence type="ECO:0000313" key="3">
    <source>
        <dbReference type="EMBL" id="EFA76474.1"/>
    </source>
</evidence>
<organism evidence="3 4">
    <name type="scientific">Heterostelium pallidum (strain ATCC 26659 / Pp 5 / PN500)</name>
    <name type="common">Cellular slime mold</name>
    <name type="synonym">Polysphondylium pallidum</name>
    <dbReference type="NCBI Taxonomy" id="670386"/>
    <lineage>
        <taxon>Eukaryota</taxon>
        <taxon>Amoebozoa</taxon>
        <taxon>Evosea</taxon>
        <taxon>Eumycetozoa</taxon>
        <taxon>Dictyostelia</taxon>
        <taxon>Acytosteliales</taxon>
        <taxon>Acytosteliaceae</taxon>
        <taxon>Heterostelium</taxon>
    </lineage>
</organism>
<dbReference type="InParanoid" id="D3BQQ4"/>
<keyword evidence="4" id="KW-1185">Reference proteome</keyword>
<dbReference type="RefSeq" id="XP_020428606.1">
    <property type="nucleotide sequence ID" value="XM_020581021.1"/>
</dbReference>
<feature type="coiled-coil region" evidence="1">
    <location>
        <begin position="357"/>
        <end position="384"/>
    </location>
</feature>
<evidence type="ECO:0000313" key="4">
    <source>
        <dbReference type="Proteomes" id="UP000001396"/>
    </source>
</evidence>
<accession>D3BQQ4</accession>
<dbReference type="GeneID" id="31365711"/>
<reference evidence="3 4" key="1">
    <citation type="journal article" date="2011" name="Genome Res.">
        <title>Phylogeny-wide analysis of social amoeba genomes highlights ancient origins for complex intercellular communication.</title>
        <authorList>
            <person name="Heidel A.J."/>
            <person name="Lawal H.M."/>
            <person name="Felder M."/>
            <person name="Schilde C."/>
            <person name="Helps N.R."/>
            <person name="Tunggal B."/>
            <person name="Rivero F."/>
            <person name="John U."/>
            <person name="Schleicher M."/>
            <person name="Eichinger L."/>
            <person name="Platzer M."/>
            <person name="Noegel A.A."/>
            <person name="Schaap P."/>
            <person name="Gloeckner G."/>
        </authorList>
    </citation>
    <scope>NUCLEOTIDE SEQUENCE [LARGE SCALE GENOMIC DNA]</scope>
    <source>
        <strain evidence="4">ATCC 26659 / Pp 5 / PN500</strain>
    </source>
</reference>
<gene>
    <name evidence="3" type="ORF">PPL_10240</name>
</gene>
<dbReference type="AlphaFoldDB" id="D3BQQ4"/>
<name>D3BQQ4_HETP5</name>
<evidence type="ECO:0000256" key="2">
    <source>
        <dbReference type="SAM" id="MobiDB-lite"/>
    </source>
</evidence>